<proteinExistence type="predicted"/>
<reference evidence="5 6" key="1">
    <citation type="journal article" date="2020" name="IScience">
        <title>Genome Sequencing of the Endangered Kingdonia uniflora (Circaeasteraceae, Ranunculales) Reveals Potential Mechanisms of Evolutionary Specialization.</title>
        <authorList>
            <person name="Sun Y."/>
            <person name="Deng T."/>
            <person name="Zhang A."/>
            <person name="Moore M.J."/>
            <person name="Landis J.B."/>
            <person name="Lin N."/>
            <person name="Zhang H."/>
            <person name="Zhang X."/>
            <person name="Huang J."/>
            <person name="Zhang X."/>
            <person name="Sun H."/>
            <person name="Wang H."/>
        </authorList>
    </citation>
    <scope>NUCLEOTIDE SEQUENCE [LARGE SCALE GENOMIC DNA]</scope>
    <source>
        <strain evidence="5">TB1705</strain>
        <tissue evidence="5">Leaf</tissue>
    </source>
</reference>
<dbReference type="AlphaFoldDB" id="A0A7J7NQL3"/>
<accession>A0A7J7NQL3</accession>
<gene>
    <name evidence="5" type="ORF">GIB67_004766</name>
</gene>
<evidence type="ECO:0000313" key="6">
    <source>
        <dbReference type="Proteomes" id="UP000541444"/>
    </source>
</evidence>
<dbReference type="Gene3D" id="3.40.50.300">
    <property type="entry name" value="P-loop containing nucleotide triphosphate hydrolases"/>
    <property type="match status" value="1"/>
</dbReference>
<name>A0A7J7NQL3_9MAGN</name>
<evidence type="ECO:0000256" key="2">
    <source>
        <dbReference type="ARBA" id="ARBA00022741"/>
    </source>
</evidence>
<comment type="caution">
    <text evidence="5">The sequence shown here is derived from an EMBL/GenBank/DDBJ whole genome shotgun (WGS) entry which is preliminary data.</text>
</comment>
<sequence length="256" mass="28864">MFEVFELTGLISKKGQMGLEFLLLRTLNRFDEPRMTLLLGPPGSGKTTLLKGLAGKLDSNIKVSKKITYCGHELNEFVPLRTCAYISQHDLHYGKMTVRENLDFFGYFLGVRTKYEMLAELSRCEKGAEIKPDPEIDAFMKATALAGQETSFVTDYIFKVCFLISKEMLIGPAKVPFMDEISIGLDSSTTFHIVKFMKQMAHIMDVTMIISLLQPPSETFDLFDDVIVLSEELAMTISKLPRVYIDAALVPIVHEE</sequence>
<dbReference type="InterPro" id="IPR027417">
    <property type="entry name" value="P-loop_NTPase"/>
</dbReference>
<protein>
    <recommendedName>
        <fullName evidence="4">AAA+ ATPase domain-containing protein</fullName>
    </recommendedName>
</protein>
<feature type="domain" description="AAA+ ATPase" evidence="4">
    <location>
        <begin position="32"/>
        <end position="233"/>
    </location>
</feature>
<dbReference type="GO" id="GO:0016887">
    <property type="term" value="F:ATP hydrolysis activity"/>
    <property type="evidence" value="ECO:0007669"/>
    <property type="project" value="InterPro"/>
</dbReference>
<dbReference type="PANTHER" id="PTHR19241">
    <property type="entry name" value="ATP-BINDING CASSETTE TRANSPORTER"/>
    <property type="match status" value="1"/>
</dbReference>
<dbReference type="InterPro" id="IPR003593">
    <property type="entry name" value="AAA+_ATPase"/>
</dbReference>
<evidence type="ECO:0000256" key="3">
    <source>
        <dbReference type="ARBA" id="ARBA00022840"/>
    </source>
</evidence>
<dbReference type="InterPro" id="IPR003439">
    <property type="entry name" value="ABC_transporter-like_ATP-bd"/>
</dbReference>
<dbReference type="SUPFAM" id="SSF52540">
    <property type="entry name" value="P-loop containing nucleoside triphosphate hydrolases"/>
    <property type="match status" value="1"/>
</dbReference>
<keyword evidence="6" id="KW-1185">Reference proteome</keyword>
<dbReference type="Pfam" id="PF00005">
    <property type="entry name" value="ABC_tran"/>
    <property type="match status" value="1"/>
</dbReference>
<evidence type="ECO:0000256" key="1">
    <source>
        <dbReference type="ARBA" id="ARBA00022448"/>
    </source>
</evidence>
<evidence type="ECO:0000259" key="4">
    <source>
        <dbReference type="SMART" id="SM00382"/>
    </source>
</evidence>
<keyword evidence="3" id="KW-0067">ATP-binding</keyword>
<organism evidence="5 6">
    <name type="scientific">Kingdonia uniflora</name>
    <dbReference type="NCBI Taxonomy" id="39325"/>
    <lineage>
        <taxon>Eukaryota</taxon>
        <taxon>Viridiplantae</taxon>
        <taxon>Streptophyta</taxon>
        <taxon>Embryophyta</taxon>
        <taxon>Tracheophyta</taxon>
        <taxon>Spermatophyta</taxon>
        <taxon>Magnoliopsida</taxon>
        <taxon>Ranunculales</taxon>
        <taxon>Circaeasteraceae</taxon>
        <taxon>Kingdonia</taxon>
    </lineage>
</organism>
<keyword evidence="1" id="KW-0813">Transport</keyword>
<dbReference type="SMART" id="SM00382">
    <property type="entry name" value="AAA"/>
    <property type="match status" value="1"/>
</dbReference>
<evidence type="ECO:0000313" key="5">
    <source>
        <dbReference type="EMBL" id="KAF6169485.1"/>
    </source>
</evidence>
<dbReference type="Proteomes" id="UP000541444">
    <property type="component" value="Unassembled WGS sequence"/>
</dbReference>
<keyword evidence="2" id="KW-0547">Nucleotide-binding</keyword>
<dbReference type="EMBL" id="JACGCM010000658">
    <property type="protein sequence ID" value="KAF6169485.1"/>
    <property type="molecule type" value="Genomic_DNA"/>
</dbReference>
<dbReference type="OrthoDB" id="66620at2759"/>
<dbReference type="GO" id="GO:0005524">
    <property type="term" value="F:ATP binding"/>
    <property type="evidence" value="ECO:0007669"/>
    <property type="project" value="UniProtKB-KW"/>
</dbReference>
<feature type="non-terminal residue" evidence="5">
    <location>
        <position position="1"/>
    </location>
</feature>